<dbReference type="InterPro" id="IPR036278">
    <property type="entry name" value="Sialidase_sf"/>
</dbReference>
<gene>
    <name evidence="15" type="ORF">ABB53_007560</name>
    <name evidence="6" type="ORF">CNQ75_04910</name>
    <name evidence="7" type="ORF">CTQ69_02560</name>
    <name evidence="8" type="ORF">DLB95_16515</name>
    <name evidence="14" type="ORF">EL06_23960</name>
    <name evidence="12" type="ORF">G0D47_17190</name>
    <name evidence="13" type="ORF">G2974_03610</name>
    <name evidence="11" type="ORF">GB480_10625</name>
    <name evidence="9" type="ORF">GBX62_04435</name>
    <name evidence="10" type="ORF">GBZ04_11635</name>
</gene>
<keyword evidence="15" id="KW-0326">Glycosidase</keyword>
<evidence type="ECO:0000313" key="9">
    <source>
        <dbReference type="EMBL" id="HAB3963308.1"/>
    </source>
</evidence>
<dbReference type="Pfam" id="PF13859">
    <property type="entry name" value="BNR_3"/>
    <property type="match status" value="1"/>
</dbReference>
<dbReference type="Proteomes" id="UP000839781">
    <property type="component" value="Unassembled WGS sequence"/>
</dbReference>
<reference evidence="15" key="6">
    <citation type="submission" date="2021-05" db="EMBL/GenBank/DDBJ databases">
        <title>Whole genome PacBio Sequel sequence of Salmonella enterica subsp. enterica.</title>
        <authorList>
            <person name="Hoffmann M."/>
            <person name="Balkey M."/>
            <person name="Luo Y."/>
        </authorList>
    </citation>
    <scope>NUCLEOTIDE SEQUENCE</scope>
    <source>
        <strain evidence="15">CFSAN030538</strain>
    </source>
</reference>
<dbReference type="Proteomes" id="UP000230639">
    <property type="component" value="Chromosome"/>
</dbReference>
<reference evidence="9" key="5">
    <citation type="submission" date="2019-10" db="EMBL/GenBank/DDBJ databases">
        <authorList>
            <consortium name="NCBI Pathogen Detection Project"/>
        </authorList>
    </citation>
    <scope>NUCLEOTIDE SEQUENCE</scope>
    <source>
        <strain evidence="12">11-1391</strain>
        <strain evidence="9">Salmonella enterica</strain>
    </source>
</reference>
<dbReference type="InterPro" id="IPR026856">
    <property type="entry name" value="Sialidase_fam"/>
</dbReference>
<feature type="domain" description="Sialidase" evidence="5">
    <location>
        <begin position="69"/>
        <end position="391"/>
    </location>
</feature>
<dbReference type="EMBL" id="RSHK01000033">
    <property type="protein sequence ID" value="MIE72375.1"/>
    <property type="molecule type" value="Genomic_DNA"/>
</dbReference>
<evidence type="ECO:0000313" key="6">
    <source>
        <dbReference type="EMBL" id="ATW53927.1"/>
    </source>
</evidence>
<dbReference type="GO" id="GO:0016020">
    <property type="term" value="C:membrane"/>
    <property type="evidence" value="ECO:0007669"/>
    <property type="project" value="TreeGrafter"/>
</dbReference>
<dbReference type="PANTHER" id="PTHR10628">
    <property type="entry name" value="SIALIDASE"/>
    <property type="match status" value="1"/>
</dbReference>
<dbReference type="RefSeq" id="WP_077944553.1">
    <property type="nucleotide sequence ID" value="NZ_CP011288.1"/>
</dbReference>
<protein>
    <recommendedName>
        <fullName evidence="3">exo-alpha-sialidase</fullName>
        <ecNumber evidence="3">3.2.1.18</ecNumber>
    </recommendedName>
</protein>
<dbReference type="EMBL" id="AAIYJF010000012">
    <property type="protein sequence ID" value="ECJ4378809.1"/>
    <property type="molecule type" value="Genomic_DNA"/>
</dbReference>
<dbReference type="Proteomes" id="UP000885362">
    <property type="component" value="Unassembled WGS sequence"/>
</dbReference>
<dbReference type="EC" id="3.2.1.18" evidence="3"/>
<dbReference type="EMBL" id="DAAGTH010000016">
    <property type="protein sequence ID" value="HAB4465357.1"/>
    <property type="molecule type" value="Genomic_DNA"/>
</dbReference>
<dbReference type="EMBL" id="CP023345">
    <property type="protein sequence ID" value="ATW53927.1"/>
    <property type="molecule type" value="Genomic_DNA"/>
</dbReference>
<dbReference type="EMBL" id="CP075144">
    <property type="protein sequence ID" value="QWJ70874.1"/>
    <property type="molecule type" value="Genomic_DNA"/>
</dbReference>
<dbReference type="SUPFAM" id="SSF50939">
    <property type="entry name" value="Sialidases"/>
    <property type="match status" value="1"/>
</dbReference>
<dbReference type="InterPro" id="IPR008377">
    <property type="entry name" value="Sialidase_trypan"/>
</dbReference>
<dbReference type="Proteomes" id="UP000839735">
    <property type="component" value="Unassembled WGS sequence"/>
</dbReference>
<comment type="catalytic activity">
    <reaction evidence="1">
        <text>Hydrolysis of alpha-(2-&gt;3)-, alpha-(2-&gt;6)-, alpha-(2-&gt;8)- glycosidic linkages of terminal sialic acid residues in oligosaccharides, glycoproteins, glycolipids, colominic acid and synthetic substrates.</text>
        <dbReference type="EC" id="3.2.1.18"/>
    </reaction>
</comment>
<keyword evidence="4" id="KW-0677">Repeat</keyword>
<dbReference type="GO" id="GO:0006689">
    <property type="term" value="P:ganglioside catabolic process"/>
    <property type="evidence" value="ECO:0007669"/>
    <property type="project" value="TreeGrafter"/>
</dbReference>
<keyword evidence="15" id="KW-0378">Hydrolase</keyword>
<dbReference type="EMBL" id="DAAMII010000020">
    <property type="protein sequence ID" value="HAC6766362.1"/>
    <property type="molecule type" value="Genomic_DNA"/>
</dbReference>
<dbReference type="CDD" id="cd15482">
    <property type="entry name" value="Sialidase_non-viral"/>
    <property type="match status" value="1"/>
</dbReference>
<dbReference type="InterPro" id="IPR011040">
    <property type="entry name" value="Sialidase"/>
</dbReference>
<dbReference type="EMBL" id="DAAHJH010000007">
    <property type="protein sequence ID" value="HAB6339387.1"/>
    <property type="molecule type" value="Genomic_DNA"/>
</dbReference>
<reference evidence="14" key="4">
    <citation type="submission" date="2018-08" db="EMBL/GenBank/DDBJ databases">
        <authorList>
            <consortium name="GenomeTrakr network: Whole genome sequencing for foodborne pathogen traceback"/>
        </authorList>
    </citation>
    <scope>NUCLEOTIDE SEQUENCE [LARGE SCALE GENOMIC DNA]</scope>
    <source>
        <strain evidence="15">CFSAN030538</strain>
        <strain evidence="14">FMA0132</strain>
    </source>
</reference>
<reference evidence="8" key="3">
    <citation type="submission" date="2018-05" db="EMBL/GenBank/DDBJ databases">
        <authorList>
            <person name="Ashton P.M."/>
            <person name="Dallman T."/>
            <person name="Nair S."/>
            <person name="De Pinna E."/>
            <person name="Peters T."/>
            <person name="Grant K."/>
        </authorList>
    </citation>
    <scope>NUCLEOTIDE SEQUENCE [LARGE SCALE GENOMIC DNA]</scope>
    <source>
        <strain evidence="7">294779</strain>
        <strain evidence="8">474878</strain>
    </source>
</reference>
<evidence type="ECO:0000256" key="3">
    <source>
        <dbReference type="ARBA" id="ARBA00012733"/>
    </source>
</evidence>
<dbReference type="STRING" id="59204.UQ49_15730"/>
<evidence type="ECO:0000256" key="1">
    <source>
        <dbReference type="ARBA" id="ARBA00000427"/>
    </source>
</evidence>
<evidence type="ECO:0000256" key="2">
    <source>
        <dbReference type="ARBA" id="ARBA00009348"/>
    </source>
</evidence>
<proteinExistence type="inferred from homology"/>
<dbReference type="GO" id="GO:0004308">
    <property type="term" value="F:exo-alpha-sialidase activity"/>
    <property type="evidence" value="ECO:0007669"/>
    <property type="project" value="UniProtKB-EC"/>
</dbReference>
<evidence type="ECO:0000313" key="10">
    <source>
        <dbReference type="EMBL" id="HAB4465357.1"/>
    </source>
</evidence>
<evidence type="ECO:0000313" key="7">
    <source>
        <dbReference type="EMBL" id="ECC3912962.1"/>
    </source>
</evidence>
<reference evidence="6 16" key="1">
    <citation type="submission" date="2017-09" db="EMBL/GenBank/DDBJ databases">
        <title>Complete genome of Salmonella enterica subsp. diarizonae isolated from stool of a patient with bacterial enteropathy.</title>
        <authorList>
            <person name="Zhou J."/>
            <person name="Chen Q."/>
            <person name="Guo L."/>
            <person name="Fan J."/>
        </authorList>
    </citation>
    <scope>NUCLEOTIDE SEQUENCE [LARGE SCALE GENOMIC DNA]</scope>
    <source>
        <strain evidence="6 16">HZS154</strain>
    </source>
</reference>
<evidence type="ECO:0000313" key="11">
    <source>
        <dbReference type="EMBL" id="HAB6339387.1"/>
    </source>
</evidence>
<dbReference type="EMBL" id="DAARAS010000006">
    <property type="protein sequence ID" value="HAE1647541.1"/>
    <property type="molecule type" value="Genomic_DNA"/>
</dbReference>
<reference evidence="9" key="2">
    <citation type="journal article" date="2018" name="Genome Biol.">
        <title>SKESA: strategic k-mer extension for scrupulous assemblies.</title>
        <authorList>
            <person name="Souvorov A."/>
            <person name="Agarwala R."/>
            <person name="Lipman D.J."/>
        </authorList>
    </citation>
    <scope>NUCLEOTIDE SEQUENCE</scope>
    <source>
        <strain evidence="12">11-1391</strain>
        <strain evidence="9">Salmonella enterica</strain>
    </source>
</reference>
<dbReference type="GO" id="GO:0005737">
    <property type="term" value="C:cytoplasm"/>
    <property type="evidence" value="ECO:0007669"/>
    <property type="project" value="TreeGrafter"/>
</dbReference>
<dbReference type="EMBL" id="DAAGOZ010000004">
    <property type="protein sequence ID" value="HAB3963308.1"/>
    <property type="molecule type" value="Genomic_DNA"/>
</dbReference>
<evidence type="ECO:0000313" key="12">
    <source>
        <dbReference type="EMBL" id="HAC6766362.1"/>
    </source>
</evidence>
<name>A0A2I5HEE7_SALDZ</name>
<sequence>MTRHLLNRRILYIYPLLDICTHQLIKEGKSMTVEKSVVFKAEGEHFTDQKGNTIVGSGSGGTTKYFRIPAMCTTSKGTIVVFADARHNTASDQSFIDTAVARSIDGGKTWSKKIAIYNDRVNSKLSRVMDPTCIVANIQGSETIFVMVGKWNNNDKTWGAYRDKAPDTDWDLVLYKSTDDGVTFSKVETNIHDIVTKNGTISAMLGGVGSGIQLNDGKLVFPVQMVRTKNITTVLNTSFIYSTDGITWSLPSGYCEGFGSENNIIEFNASLVNNIRNSGLRRSFETKDFGKTWAEFPPMDKKVDNRNHGVQGSTITIPSGNKLVAAHSSAQNKNNDYTRSDISLYVHNLYSGEVKLIDDFYPKVGNASGAGYSCLSYRKNTDKETLYVVYEANGSIEFQDLSRHLPVIKSYN</sequence>
<accession>A0A2I5HEE7</accession>
<evidence type="ECO:0000256" key="4">
    <source>
        <dbReference type="ARBA" id="ARBA00022737"/>
    </source>
</evidence>
<dbReference type="PANTHER" id="PTHR10628:SF30">
    <property type="entry name" value="EXO-ALPHA-SIALIDASE"/>
    <property type="match status" value="1"/>
</dbReference>
<dbReference type="Gene3D" id="2.120.10.10">
    <property type="match status" value="1"/>
</dbReference>
<organism evidence="6 16">
    <name type="scientific">Salmonella diarizonae</name>
    <dbReference type="NCBI Taxonomy" id="59204"/>
    <lineage>
        <taxon>Bacteria</taxon>
        <taxon>Pseudomonadati</taxon>
        <taxon>Pseudomonadota</taxon>
        <taxon>Gammaproteobacteria</taxon>
        <taxon>Enterobacterales</taxon>
        <taxon>Enterobacteriaceae</taxon>
        <taxon>Salmonella</taxon>
    </lineage>
</organism>
<evidence type="ECO:0000313" key="13">
    <source>
        <dbReference type="EMBL" id="HAE1647541.1"/>
    </source>
</evidence>
<dbReference type="EMBL" id="AAIBIC010000002">
    <property type="protein sequence ID" value="ECC3912962.1"/>
    <property type="molecule type" value="Genomic_DNA"/>
</dbReference>
<evidence type="ECO:0000313" key="8">
    <source>
        <dbReference type="EMBL" id="ECJ4378809.1"/>
    </source>
</evidence>
<evidence type="ECO:0000313" key="15">
    <source>
        <dbReference type="EMBL" id="QWJ70874.1"/>
    </source>
</evidence>
<evidence type="ECO:0000259" key="5">
    <source>
        <dbReference type="Pfam" id="PF13859"/>
    </source>
</evidence>
<dbReference type="GO" id="GO:0009313">
    <property type="term" value="P:oligosaccharide catabolic process"/>
    <property type="evidence" value="ECO:0007669"/>
    <property type="project" value="TreeGrafter"/>
</dbReference>
<evidence type="ECO:0000313" key="16">
    <source>
        <dbReference type="Proteomes" id="UP000230639"/>
    </source>
</evidence>
<comment type="similarity">
    <text evidence="2">Belongs to the glycosyl hydrolase 33 family.</text>
</comment>
<evidence type="ECO:0000313" key="14">
    <source>
        <dbReference type="EMBL" id="MIE72375.1"/>
    </source>
</evidence>
<dbReference type="AlphaFoldDB" id="A0A2I5HEE7"/>
<dbReference type="PRINTS" id="PR01803">
    <property type="entry name" value="TCSIALIDASE"/>
</dbReference>